<keyword evidence="2" id="KW-1185">Reference proteome</keyword>
<name>A0A1Q8YH89_9BURK</name>
<dbReference type="EMBL" id="MSYM01000008">
    <property type="protein sequence ID" value="OLP07327.1"/>
    <property type="molecule type" value="Genomic_DNA"/>
</dbReference>
<organism evidence="1 2">
    <name type="scientific">Rhodoferax antarcticus ANT.BR</name>
    <dbReference type="NCBI Taxonomy" id="1111071"/>
    <lineage>
        <taxon>Bacteria</taxon>
        <taxon>Pseudomonadati</taxon>
        <taxon>Pseudomonadota</taxon>
        <taxon>Betaproteobacteria</taxon>
        <taxon>Burkholderiales</taxon>
        <taxon>Comamonadaceae</taxon>
        <taxon>Rhodoferax</taxon>
    </lineage>
</organism>
<dbReference type="Proteomes" id="UP000185911">
    <property type="component" value="Unassembled WGS sequence"/>
</dbReference>
<evidence type="ECO:0000313" key="2">
    <source>
        <dbReference type="Proteomes" id="UP000185911"/>
    </source>
</evidence>
<sequence>MFNTSANIFLRKSMRLPKLVNRHLSEHCLCLCYGSRMNL</sequence>
<reference evidence="1 2" key="1">
    <citation type="submission" date="2017-01" db="EMBL/GenBank/DDBJ databases">
        <title>Genome sequence of Rhodoferax antarcticus ANT.BR, a psychrophilic purple nonsulfur bacterium from an Antarctic microbial mat.</title>
        <authorList>
            <person name="Baker J."/>
            <person name="Riester C."/>
            <person name="Skinner B."/>
            <person name="Newell A."/>
            <person name="Swingley W."/>
            <person name="Madigan M."/>
            <person name="Jung D."/>
            <person name="Asao M."/>
            <person name="Chen M."/>
            <person name="Loughlin P."/>
            <person name="Pan H."/>
            <person name="Lin S."/>
            <person name="Li N."/>
            <person name="Shaw J."/>
            <person name="Prado M."/>
            <person name="Sherman C."/>
            <person name="Li X."/>
            <person name="Tang J."/>
            <person name="Blankenship R."/>
            <person name="Zhao T."/>
            <person name="Touchman J."/>
            <person name="Sattley M."/>
        </authorList>
    </citation>
    <scope>NUCLEOTIDE SEQUENCE [LARGE SCALE GENOMIC DNA]</scope>
    <source>
        <strain evidence="1 2">ANT.BR</strain>
    </source>
</reference>
<dbReference type="AlphaFoldDB" id="A0A1Q8YH89"/>
<evidence type="ECO:0000313" key="1">
    <source>
        <dbReference type="EMBL" id="OLP07327.1"/>
    </source>
</evidence>
<gene>
    <name evidence="1" type="ORF">BLL52_1157</name>
</gene>
<protein>
    <submittedName>
        <fullName evidence="1">Uncharacterized protein</fullName>
    </submittedName>
</protein>
<comment type="caution">
    <text evidence="1">The sequence shown here is derived from an EMBL/GenBank/DDBJ whole genome shotgun (WGS) entry which is preliminary data.</text>
</comment>
<proteinExistence type="predicted"/>
<accession>A0A1Q8YH89</accession>